<dbReference type="PANTHER" id="PTHR23504:SF15">
    <property type="entry name" value="MAJOR FACILITATOR SUPERFAMILY (MFS) PROFILE DOMAIN-CONTAINING PROTEIN"/>
    <property type="match status" value="1"/>
</dbReference>
<evidence type="ECO:0000256" key="7">
    <source>
        <dbReference type="ARBA" id="ARBA00023136"/>
    </source>
</evidence>
<dbReference type="PROSITE" id="PS50850">
    <property type="entry name" value="MFS"/>
    <property type="match status" value="1"/>
</dbReference>
<dbReference type="InterPro" id="IPR011701">
    <property type="entry name" value="MFS"/>
</dbReference>
<dbReference type="SUPFAM" id="SSF103473">
    <property type="entry name" value="MFS general substrate transporter"/>
    <property type="match status" value="1"/>
</dbReference>
<evidence type="ECO:0000313" key="10">
    <source>
        <dbReference type="EMBL" id="MFD3407462.1"/>
    </source>
</evidence>
<keyword evidence="4" id="KW-0813">Transport</keyword>
<comment type="subcellular location">
    <subcellularLocation>
        <location evidence="2">Membrane</location>
        <topology evidence="2">Multi-pass membrane protein</topology>
    </subcellularLocation>
</comment>
<protein>
    <submittedName>
        <fullName evidence="10">TCR/Tet family MFS transporter</fullName>
    </submittedName>
</protein>
<dbReference type="InterPro" id="IPR036259">
    <property type="entry name" value="MFS_trans_sf"/>
</dbReference>
<reference evidence="10 11" key="1">
    <citation type="submission" date="2024-03" db="EMBL/GenBank/DDBJ databases">
        <title>Aquirufa genome sequencing.</title>
        <authorList>
            <person name="Pitt A."/>
            <person name="Hahn M.W."/>
        </authorList>
    </citation>
    <scope>NUCLEOTIDE SEQUENCE [LARGE SCALE GENOMIC DNA]</scope>
    <source>
        <strain evidence="10 11">HETE-83D</strain>
    </source>
</reference>
<dbReference type="InterPro" id="IPR020846">
    <property type="entry name" value="MFS_dom"/>
</dbReference>
<evidence type="ECO:0000256" key="2">
    <source>
        <dbReference type="ARBA" id="ARBA00004141"/>
    </source>
</evidence>
<evidence type="ECO:0000256" key="8">
    <source>
        <dbReference type="SAM" id="Phobius"/>
    </source>
</evidence>
<evidence type="ECO:0000256" key="3">
    <source>
        <dbReference type="ARBA" id="ARBA00007520"/>
    </source>
</evidence>
<feature type="transmembrane region" description="Helical" evidence="8">
    <location>
        <begin position="350"/>
        <end position="368"/>
    </location>
</feature>
<comment type="caution">
    <text evidence="10">The sequence shown here is derived from an EMBL/GenBank/DDBJ whole genome shotgun (WGS) entry which is preliminary data.</text>
</comment>
<comment type="function">
    <text evidence="1">Resistance to tetracycline by an active tetracycline efflux. This is an energy-dependent process that decreases the accumulation of the antibiotic in whole cells. This protein functions as a metal-tetracycline/H(+) antiporter.</text>
</comment>
<feature type="transmembrane region" description="Helical" evidence="8">
    <location>
        <begin position="79"/>
        <end position="98"/>
    </location>
</feature>
<dbReference type="Gene3D" id="1.20.1250.20">
    <property type="entry name" value="MFS general substrate transporter like domains"/>
    <property type="match status" value="1"/>
</dbReference>
<dbReference type="InterPro" id="IPR001958">
    <property type="entry name" value="Tet-R_TetA/multi-R_MdtG-like"/>
</dbReference>
<name>A0ABW6DHV1_9BACT</name>
<organism evidence="10 11">
    <name type="scientific">Aquirufa esocilacus</name>
    <dbReference type="NCBI Taxonomy" id="3096513"/>
    <lineage>
        <taxon>Bacteria</taxon>
        <taxon>Pseudomonadati</taxon>
        <taxon>Bacteroidota</taxon>
        <taxon>Cytophagia</taxon>
        <taxon>Cytophagales</taxon>
        <taxon>Flectobacillaceae</taxon>
        <taxon>Aquirufa</taxon>
    </lineage>
</organism>
<evidence type="ECO:0000256" key="4">
    <source>
        <dbReference type="ARBA" id="ARBA00022448"/>
    </source>
</evidence>
<dbReference type="Pfam" id="PF07690">
    <property type="entry name" value="MFS_1"/>
    <property type="match status" value="1"/>
</dbReference>
<dbReference type="EMBL" id="JBBKXX010000001">
    <property type="protein sequence ID" value="MFD3407462.1"/>
    <property type="molecule type" value="Genomic_DNA"/>
</dbReference>
<gene>
    <name evidence="10" type="ORF">SKC37_02230</name>
</gene>
<dbReference type="RefSeq" id="WP_377979903.1">
    <property type="nucleotide sequence ID" value="NZ_JBBKXX010000001.1"/>
</dbReference>
<evidence type="ECO:0000256" key="6">
    <source>
        <dbReference type="ARBA" id="ARBA00022989"/>
    </source>
</evidence>
<keyword evidence="5 8" id="KW-0812">Transmembrane</keyword>
<evidence type="ECO:0000256" key="1">
    <source>
        <dbReference type="ARBA" id="ARBA00003279"/>
    </source>
</evidence>
<feature type="transmembrane region" description="Helical" evidence="8">
    <location>
        <begin position="253"/>
        <end position="272"/>
    </location>
</feature>
<evidence type="ECO:0000313" key="11">
    <source>
        <dbReference type="Proteomes" id="UP001598019"/>
    </source>
</evidence>
<feature type="transmembrane region" description="Helical" evidence="8">
    <location>
        <begin position="374"/>
        <end position="395"/>
    </location>
</feature>
<feature type="domain" description="Major facilitator superfamily (MFS) profile" evidence="9">
    <location>
        <begin position="8"/>
        <end position="403"/>
    </location>
</feature>
<evidence type="ECO:0000256" key="5">
    <source>
        <dbReference type="ARBA" id="ARBA00022692"/>
    </source>
</evidence>
<feature type="transmembrane region" description="Helical" evidence="8">
    <location>
        <begin position="137"/>
        <end position="161"/>
    </location>
</feature>
<accession>A0ABW6DHV1</accession>
<evidence type="ECO:0000259" key="9">
    <source>
        <dbReference type="PROSITE" id="PS50850"/>
    </source>
</evidence>
<keyword evidence="6 8" id="KW-1133">Transmembrane helix</keyword>
<sequence>MASKKDPAIGFIFITLLIDVLGIGLIIPVLPNLIKGFVGGDISVASQYAGWLMASYAIMQFLFSPVLGGLSDQVGRRPVILASLFGFTIDYLVLAFAPNIVWLFIGRIMSGITGASFTTAQAYIADVSKPEDRAKNFGVVGAAFGVGFIIGPAVGGMLAAYGDRIPFFAAAFLTLINGIYGYFVLPESLAKSNRRPFDIKRANPLGSLKNLTKYPVIAGLVGGFFCLQLAGQVHPSTWSYFTMKVFEWTPDQVGYSLAFVGLIVAIVQGGLARIIMPKLGEIRAISYGLLLYSIGFFMFAYATKSWMMYAFMIPFGLGGIAGPALQSLITQQVGPDEQGELQGGLTSLQSITTIFGPLLASNLFAYFSSKQAPILFPGAAFFMAAILVLIGWFIVMRSIPKKSSII</sequence>
<feature type="transmembrane region" description="Helical" evidence="8">
    <location>
        <begin position="104"/>
        <end position="125"/>
    </location>
</feature>
<dbReference type="PRINTS" id="PR01035">
    <property type="entry name" value="TCRTETA"/>
</dbReference>
<keyword evidence="11" id="KW-1185">Reference proteome</keyword>
<feature type="transmembrane region" description="Helical" evidence="8">
    <location>
        <begin position="308"/>
        <end position="329"/>
    </location>
</feature>
<keyword evidence="7 8" id="KW-0472">Membrane</keyword>
<dbReference type="Proteomes" id="UP001598019">
    <property type="component" value="Unassembled WGS sequence"/>
</dbReference>
<comment type="similarity">
    <text evidence="3">Belongs to the major facilitator superfamily. TCR/Tet family.</text>
</comment>
<dbReference type="PROSITE" id="PS00216">
    <property type="entry name" value="SUGAR_TRANSPORT_1"/>
    <property type="match status" value="1"/>
</dbReference>
<feature type="transmembrane region" description="Helical" evidence="8">
    <location>
        <begin position="48"/>
        <end position="67"/>
    </location>
</feature>
<proteinExistence type="inferred from homology"/>
<feature type="transmembrane region" description="Helical" evidence="8">
    <location>
        <begin position="7"/>
        <end position="28"/>
    </location>
</feature>
<dbReference type="InterPro" id="IPR005829">
    <property type="entry name" value="Sugar_transporter_CS"/>
</dbReference>
<dbReference type="PANTHER" id="PTHR23504">
    <property type="entry name" value="MAJOR FACILITATOR SUPERFAMILY DOMAIN-CONTAINING PROTEIN 10"/>
    <property type="match status" value="1"/>
</dbReference>
<feature type="transmembrane region" description="Helical" evidence="8">
    <location>
        <begin position="167"/>
        <end position="185"/>
    </location>
</feature>
<dbReference type="CDD" id="cd17388">
    <property type="entry name" value="MFS_TetA"/>
    <property type="match status" value="1"/>
</dbReference>
<feature type="transmembrane region" description="Helical" evidence="8">
    <location>
        <begin position="284"/>
        <end position="302"/>
    </location>
</feature>